<evidence type="ECO:0000313" key="4">
    <source>
        <dbReference type="Proteomes" id="UP000032414"/>
    </source>
</evidence>
<dbReference type="AlphaFoldDB" id="A0A098GGC7"/>
<dbReference type="EMBL" id="LN614830">
    <property type="protein sequence ID" value="CEG61518.1"/>
    <property type="molecule type" value="Genomic_DNA"/>
</dbReference>
<dbReference type="RefSeq" id="WP_045099742.1">
    <property type="nucleotide sequence ID" value="NZ_CP020614.1"/>
</dbReference>
<evidence type="ECO:0000313" key="5">
    <source>
        <dbReference type="Proteomes" id="UP000182998"/>
    </source>
</evidence>
<keyword evidence="5" id="KW-1185">Reference proteome</keyword>
<dbReference type="Proteomes" id="UP000182998">
    <property type="component" value="Unassembled WGS sequence"/>
</dbReference>
<reference evidence="3 5" key="3">
    <citation type="submission" date="2016-10" db="EMBL/GenBank/DDBJ databases">
        <authorList>
            <person name="Varghese N."/>
            <person name="Submissions S."/>
        </authorList>
    </citation>
    <scope>NUCLEOTIDE SEQUENCE [LARGE SCALE GENOMIC DNA]</scope>
    <source>
        <strain evidence="3 5">ATCC 33218</strain>
    </source>
</reference>
<feature type="signal peptide" evidence="1">
    <location>
        <begin position="1"/>
        <end position="20"/>
    </location>
</feature>
<reference evidence="2" key="2">
    <citation type="submission" date="2014-09" db="EMBL/GenBank/DDBJ databases">
        <authorList>
            <person name="GOMEZ-VALERO Laura"/>
        </authorList>
    </citation>
    <scope>NUCLEOTIDE SEQUENCE</scope>
    <source>
        <strain evidence="2">ATCC33218</strain>
    </source>
</reference>
<organism evidence="2 4">
    <name type="scientific">Legionella micdadei</name>
    <name type="common">Tatlockia micdadei</name>
    <dbReference type="NCBI Taxonomy" id="451"/>
    <lineage>
        <taxon>Bacteria</taxon>
        <taxon>Pseudomonadati</taxon>
        <taxon>Pseudomonadota</taxon>
        <taxon>Gammaproteobacteria</taxon>
        <taxon>Legionellales</taxon>
        <taxon>Legionellaceae</taxon>
        <taxon>Legionella</taxon>
    </lineage>
</organism>
<dbReference type="EMBL" id="FMVN01000008">
    <property type="protein sequence ID" value="SCY44873.1"/>
    <property type="molecule type" value="Genomic_DNA"/>
</dbReference>
<reference evidence="4" key="1">
    <citation type="submission" date="2014-09" db="EMBL/GenBank/DDBJ databases">
        <authorList>
            <person name="Gomez-Valero L."/>
        </authorList>
    </citation>
    <scope>NUCLEOTIDE SEQUENCE [LARGE SCALE GENOMIC DNA]</scope>
    <source>
        <strain evidence="4">ATCC33218</strain>
    </source>
</reference>
<evidence type="ECO:0000313" key="3">
    <source>
        <dbReference type="EMBL" id="SCY44873.1"/>
    </source>
</evidence>
<dbReference type="KEGG" id="tmc:LMI_2248"/>
<gene>
    <name evidence="2" type="ORF">LMI_2248</name>
    <name evidence="3" type="ORF">SAMN02982997_01725</name>
</gene>
<dbReference type="HOGENOM" id="CLU_1517200_0_0_6"/>
<keyword evidence="1" id="KW-0732">Signal</keyword>
<sequence length="177" mass="20858">MRKRFLLFLLLFLVNPVTFANGPSFGVYSNARYNYALEYPLFLVPQGESENGDGEKFIGNEGELTVYGSFLPTLDSQKNQDKFNIEEEFNYEKKQLKQEGFELDYAYLSKNIFVISGTSYTQIVYLKKIFVPSCSIHLYLWLYYPKTEKKQWDLWVTKISKSFKYKSKKCQGDFIRN</sequence>
<accession>A0A098GGC7</accession>
<dbReference type="PATRIC" id="fig|451.8.peg.3037"/>
<dbReference type="Proteomes" id="UP000032414">
    <property type="component" value="Chromosome I"/>
</dbReference>
<dbReference type="STRING" id="451.B6N58_04915"/>
<protein>
    <submittedName>
        <fullName evidence="2">Uncharacterized protein</fullName>
    </submittedName>
</protein>
<evidence type="ECO:0000313" key="2">
    <source>
        <dbReference type="EMBL" id="CEG61518.1"/>
    </source>
</evidence>
<dbReference type="OrthoDB" id="1493140at2"/>
<feature type="chain" id="PRO_5009750779" evidence="1">
    <location>
        <begin position="21"/>
        <end position="177"/>
    </location>
</feature>
<proteinExistence type="predicted"/>
<name>A0A098GGC7_LEGMI</name>
<evidence type="ECO:0000256" key="1">
    <source>
        <dbReference type="SAM" id="SignalP"/>
    </source>
</evidence>